<name>A0ABM8MC99_9GAMM</name>
<comment type="similarity">
    <text evidence="1 2">Belongs to the fructosamine kinase family.</text>
</comment>
<dbReference type="PIRSF" id="PIRSF006221">
    <property type="entry name" value="Ketosamine-3-kinase"/>
    <property type="match status" value="1"/>
</dbReference>
<accession>A0ABM8MC99</accession>
<keyword evidence="2" id="KW-0418">Kinase</keyword>
<gene>
    <name evidence="3" type="ORF">AZO1586I_2358</name>
</gene>
<evidence type="ECO:0000313" key="3">
    <source>
        <dbReference type="EMBL" id="CAB5508083.1"/>
    </source>
</evidence>
<evidence type="ECO:0008006" key="5">
    <source>
        <dbReference type="Google" id="ProtNLM"/>
    </source>
</evidence>
<dbReference type="SUPFAM" id="SSF56112">
    <property type="entry name" value="Protein kinase-like (PK-like)"/>
    <property type="match status" value="1"/>
</dbReference>
<comment type="caution">
    <text evidence="3">The sequence shown here is derived from an EMBL/GenBank/DDBJ whole genome shotgun (WGS) entry which is preliminary data.</text>
</comment>
<dbReference type="PANTHER" id="PTHR12149">
    <property type="entry name" value="FRUCTOSAMINE 3 KINASE-RELATED PROTEIN"/>
    <property type="match status" value="1"/>
</dbReference>
<dbReference type="PANTHER" id="PTHR12149:SF8">
    <property type="entry name" value="PROTEIN-RIBULOSAMINE 3-KINASE"/>
    <property type="match status" value="1"/>
</dbReference>
<dbReference type="Gene3D" id="3.30.200.20">
    <property type="entry name" value="Phosphorylase Kinase, domain 1"/>
    <property type="match status" value="1"/>
</dbReference>
<organism evidence="3 4">
    <name type="scientific">Bathymodiolus thermophilus thioautotrophic gill symbiont</name>
    <dbReference type="NCBI Taxonomy" id="2360"/>
    <lineage>
        <taxon>Bacteria</taxon>
        <taxon>Pseudomonadati</taxon>
        <taxon>Pseudomonadota</taxon>
        <taxon>Gammaproteobacteria</taxon>
        <taxon>sulfur-oxidizing symbionts</taxon>
    </lineage>
</organism>
<evidence type="ECO:0000256" key="1">
    <source>
        <dbReference type="ARBA" id="ARBA00009460"/>
    </source>
</evidence>
<dbReference type="Pfam" id="PF03881">
    <property type="entry name" value="Fructosamin_kin"/>
    <property type="match status" value="1"/>
</dbReference>
<dbReference type="EMBL" id="CAHJWF010000521">
    <property type="protein sequence ID" value="CAB5508083.1"/>
    <property type="molecule type" value="Genomic_DNA"/>
</dbReference>
<proteinExistence type="inferred from homology"/>
<dbReference type="Gene3D" id="3.90.1200.10">
    <property type="match status" value="1"/>
</dbReference>
<dbReference type="InterPro" id="IPR016477">
    <property type="entry name" value="Fructo-/Ketosamine-3-kinase"/>
</dbReference>
<evidence type="ECO:0000256" key="2">
    <source>
        <dbReference type="PIRNR" id="PIRNR006221"/>
    </source>
</evidence>
<evidence type="ECO:0000313" key="4">
    <source>
        <dbReference type="Proteomes" id="UP000626656"/>
    </source>
</evidence>
<protein>
    <recommendedName>
        <fullName evidence="5">Fructosamine kinase</fullName>
    </recommendedName>
</protein>
<keyword evidence="4" id="KW-1185">Reference proteome</keyword>
<dbReference type="InterPro" id="IPR011009">
    <property type="entry name" value="Kinase-like_dom_sf"/>
</dbReference>
<dbReference type="RefSeq" id="WP_202784685.1">
    <property type="nucleotide sequence ID" value="NZ_CAHJWF010000521.1"/>
</dbReference>
<keyword evidence="2" id="KW-0808">Transferase</keyword>
<sequence length="279" mass="32443">MFVESHIEKHLRQQVTHKQSISTGLFEAYQIILDSGERVFIKVQTKANQQLISEGKELALLGKTIHTPKVLGSCEYCLILEWIDNKDNPKLQIQMGIELAKLHQNTEQYFGFEFDNKIGQTPQPNGVNQNISNWSEFYWQYRLLHQIELAKQNKLTNQNEYQQLLAVRTILPDLLNDNIKPVLLHGDLWSGNIISGENHPYFIDSASYYGHREIDFALTFMFGGFSDAFYQSYHNTYPFDAGFDRRKPLYMLYHYLNHLNIFGGGYHANVMNCYNALYG</sequence>
<dbReference type="Proteomes" id="UP000626656">
    <property type="component" value="Unassembled WGS sequence"/>
</dbReference>
<reference evidence="3 4" key="1">
    <citation type="submission" date="2020-05" db="EMBL/GenBank/DDBJ databases">
        <authorList>
            <person name="Petersen J."/>
            <person name="Sayavedra L."/>
        </authorList>
    </citation>
    <scope>NUCLEOTIDE SEQUENCE [LARGE SCALE GENOMIC DNA]</scope>
    <source>
        <strain evidence="3">B azoricus SOX ET2 1586I</strain>
    </source>
</reference>